<dbReference type="AlphaFoldDB" id="A0A5R8NK09"/>
<name>A0A5R8NK09_9NOCA</name>
<dbReference type="RefSeq" id="WP_138449719.1">
    <property type="nucleotide sequence ID" value="NZ_VBUT01000007.1"/>
</dbReference>
<gene>
    <name evidence="1" type="ORF">FEK34_19935</name>
</gene>
<reference evidence="1 2" key="1">
    <citation type="submission" date="2019-05" db="EMBL/GenBank/DDBJ databases">
        <title>Genomes sequences of two Nocardia cyriacigeorgica environmental isolates, type strains Nocardia asteroides ATCC 19247 and Nocardia cyriacigeorgica DSM 44484.</title>
        <authorList>
            <person name="Vautrin F."/>
            <person name="Bergeron E."/>
            <person name="Dubost A."/>
            <person name="Abrouk D."/>
            <person name="Rodriguez Nava V."/>
            <person name="Pujic P."/>
        </authorList>
    </citation>
    <scope>NUCLEOTIDE SEQUENCE [LARGE SCALE GENOMIC DNA]</scope>
    <source>
        <strain evidence="1 2">EML 446</strain>
    </source>
</reference>
<dbReference type="InterPro" id="IPR058532">
    <property type="entry name" value="YjbR/MT2646/Rv2570-like"/>
</dbReference>
<comment type="caution">
    <text evidence="1">The sequence shown here is derived from an EMBL/GenBank/DDBJ whole genome shotgun (WGS) entry which is preliminary data.</text>
</comment>
<protein>
    <recommendedName>
        <fullName evidence="3">DNA-binding protein</fullName>
    </recommendedName>
</protein>
<dbReference type="EMBL" id="VBUT01000007">
    <property type="protein sequence ID" value="TLF76009.1"/>
    <property type="molecule type" value="Genomic_DNA"/>
</dbReference>
<sequence>MTTRAQVRKAALALPEVEEGTHFGAVAYRVRGKSFASISRDDELQVQMADDEIDGVLADHPSGAVIERAGKRIGFRIALADINGQTSNYLIRRAWFARAPKRLAAALDAADNAAPGESGDLPASIGTPATRALHGAGITTLDALTTRTRAELLSLHGFGPRAARVLAEALGERGLSFAGE</sequence>
<dbReference type="Pfam" id="PF04237">
    <property type="entry name" value="YjbR"/>
    <property type="match status" value="1"/>
</dbReference>
<accession>A0A5R8NK09</accession>
<evidence type="ECO:0000313" key="1">
    <source>
        <dbReference type="EMBL" id="TLF76009.1"/>
    </source>
</evidence>
<evidence type="ECO:0008006" key="3">
    <source>
        <dbReference type="Google" id="ProtNLM"/>
    </source>
</evidence>
<evidence type="ECO:0000313" key="2">
    <source>
        <dbReference type="Proteomes" id="UP000306378"/>
    </source>
</evidence>
<dbReference type="SUPFAM" id="SSF142906">
    <property type="entry name" value="YjbR-like"/>
    <property type="match status" value="1"/>
</dbReference>
<organism evidence="1 2">
    <name type="scientific">Nocardia cyriacigeorgica</name>
    <dbReference type="NCBI Taxonomy" id="135487"/>
    <lineage>
        <taxon>Bacteria</taxon>
        <taxon>Bacillati</taxon>
        <taxon>Actinomycetota</taxon>
        <taxon>Actinomycetes</taxon>
        <taxon>Mycobacteriales</taxon>
        <taxon>Nocardiaceae</taxon>
        <taxon>Nocardia</taxon>
    </lineage>
</organism>
<dbReference type="SUPFAM" id="SSF47789">
    <property type="entry name" value="C-terminal domain of RNA polymerase alpha subunit"/>
    <property type="match status" value="1"/>
</dbReference>
<dbReference type="Gene3D" id="1.10.150.20">
    <property type="entry name" value="5' to 3' exonuclease, C-terminal subdomain"/>
    <property type="match status" value="1"/>
</dbReference>
<proteinExistence type="predicted"/>
<dbReference type="InterPro" id="IPR038056">
    <property type="entry name" value="YjbR-like_sf"/>
</dbReference>
<dbReference type="Proteomes" id="UP000306378">
    <property type="component" value="Unassembled WGS sequence"/>
</dbReference>